<organism evidence="1 2">
    <name type="scientific">Ranid herpesvirus 2</name>
    <dbReference type="NCBI Taxonomy" id="389214"/>
    <lineage>
        <taxon>Viruses</taxon>
        <taxon>Duplodnaviria</taxon>
        <taxon>Heunggongvirae</taxon>
        <taxon>Peploviricota</taxon>
        <taxon>Herviviricetes</taxon>
        <taxon>Herpesvirales</taxon>
        <taxon>Alloherpesviridae</taxon>
        <taxon>Batravirus</taxon>
        <taxon>Batravirus ranidallo2</taxon>
    </lineage>
</organism>
<dbReference type="EMBL" id="DQ665652">
    <property type="protein sequence ID" value="ABG25615.1"/>
    <property type="molecule type" value="Genomic_DNA"/>
</dbReference>
<dbReference type="KEGG" id="vg:5179488"/>
<proteinExistence type="predicted"/>
<keyword evidence="2" id="KW-1185">Reference proteome</keyword>
<reference evidence="1 2" key="1">
    <citation type="journal article" date="2006" name="J. Gen. Virol.">
        <title>Genome sequences of two frog herpesviruses.</title>
        <authorList>
            <person name="Davison A.J."/>
            <person name="Cunningham C."/>
            <person name="Sauerbier W."/>
            <person name="McKinnell R.G."/>
        </authorList>
    </citation>
    <scope>NUCLEOTIDE SEQUENCE [LARGE SCALE GENOMIC DNA]</scope>
    <source>
        <strain evidence="1">ATCC VR-568</strain>
    </source>
</reference>
<evidence type="ECO:0000313" key="1">
    <source>
        <dbReference type="EMBL" id="ABG25615.1"/>
    </source>
</evidence>
<dbReference type="GeneID" id="5179488"/>
<accession>Q14VY8</accession>
<name>Q14VY8_9VIRU</name>
<dbReference type="RefSeq" id="YP_656626.1">
    <property type="nucleotide sequence ID" value="NC_008210.1"/>
</dbReference>
<protein>
    <submittedName>
        <fullName evidence="1">ORF118</fullName>
    </submittedName>
</protein>
<evidence type="ECO:0000313" key="2">
    <source>
        <dbReference type="Proteomes" id="UP000120576"/>
    </source>
</evidence>
<sequence>MSFVLSPISQYTPFELHKYGYEDRFFVGQPPLTLERVRAKLAAPSITVVRNERRNFEVQYDGKKFVTPGLTQALRCRTATSKYTKNLKGPEGRMGCCAFAEYNRKMKFAAGKGGGISVSKKIDMSLRIIKKIQPCSDDVAKALSAEVAALPVINATTVKKIWQKHKMQLVAGILLDEDVKRGTKDLNAVKYAHSLNVLECLATAGYTVVAVDVPVTSTKRPGAYQHCKQCKRKYDIATQLCTEIDLVCFHEKTKKVLLVELKGTGQAGLPRSTSNLYRQQSWLSWIMFANTYPTLAPYTESCILVYSFGERVIRGYRTIPMKLYKALYACFPFLRQWCEPMIGVMCPVGKRENSNVREGTHFYSKSALERREAGIQRCEFMPAYEPLHCFVVEGGQDEIPEEDAVLLF</sequence>
<dbReference type="OrthoDB" id="39532at10239"/>
<dbReference type="Proteomes" id="UP000120576">
    <property type="component" value="Genome"/>
</dbReference>